<accession>A0A4R0IV27</accession>
<gene>
    <name evidence="3" type="ORF">E0H50_10755</name>
</gene>
<dbReference type="Gene3D" id="3.40.50.720">
    <property type="entry name" value="NAD(P)-binding Rossmann-like Domain"/>
    <property type="match status" value="1"/>
</dbReference>
<dbReference type="EMBL" id="SJKA01000003">
    <property type="protein sequence ID" value="TCC37139.1"/>
    <property type="molecule type" value="Genomic_DNA"/>
</dbReference>
<feature type="domain" description="SnoaL-like" evidence="1">
    <location>
        <begin position="277"/>
        <end position="383"/>
    </location>
</feature>
<feature type="domain" description="NAD(P)-binding" evidence="2">
    <location>
        <begin position="8"/>
        <end position="69"/>
    </location>
</feature>
<dbReference type="AlphaFoldDB" id="A0A4R0IV27"/>
<protein>
    <submittedName>
        <fullName evidence="3">NAD-dependent epimerase/dehydratase family protein</fullName>
    </submittedName>
</protein>
<name>A0A4R0IV27_9ACTN</name>
<dbReference type="InterPro" id="IPR036291">
    <property type="entry name" value="NAD(P)-bd_dom_sf"/>
</dbReference>
<dbReference type="InterPro" id="IPR037401">
    <property type="entry name" value="SnoaL-like"/>
</dbReference>
<organism evidence="3 4">
    <name type="scientific">Kribbella sindirgiensis</name>
    <dbReference type="NCBI Taxonomy" id="1124744"/>
    <lineage>
        <taxon>Bacteria</taxon>
        <taxon>Bacillati</taxon>
        <taxon>Actinomycetota</taxon>
        <taxon>Actinomycetes</taxon>
        <taxon>Propionibacteriales</taxon>
        <taxon>Kribbellaceae</taxon>
        <taxon>Kribbella</taxon>
    </lineage>
</organism>
<dbReference type="Pfam" id="PF13460">
    <property type="entry name" value="NAD_binding_10"/>
    <property type="match status" value="1"/>
</dbReference>
<dbReference type="SUPFAM" id="SSF51735">
    <property type="entry name" value="NAD(P)-binding Rossmann-fold domains"/>
    <property type="match status" value="1"/>
</dbReference>
<dbReference type="PANTHER" id="PTHR43162:SF1">
    <property type="entry name" value="PRESTALK A DIFFERENTIATION PROTEIN A"/>
    <property type="match status" value="1"/>
</dbReference>
<dbReference type="InterPro" id="IPR051604">
    <property type="entry name" value="Ergot_Alk_Oxidoreductase"/>
</dbReference>
<dbReference type="OrthoDB" id="5510591at2"/>
<dbReference type="Gene3D" id="3.90.25.10">
    <property type="entry name" value="UDP-galactose 4-epimerase, domain 1"/>
    <property type="match status" value="1"/>
</dbReference>
<evidence type="ECO:0000259" key="1">
    <source>
        <dbReference type="Pfam" id="PF12680"/>
    </source>
</evidence>
<dbReference type="Proteomes" id="UP000292695">
    <property type="component" value="Unassembled WGS sequence"/>
</dbReference>
<dbReference type="InterPro" id="IPR032710">
    <property type="entry name" value="NTF2-like_dom_sf"/>
</dbReference>
<comment type="caution">
    <text evidence="3">The sequence shown here is derived from an EMBL/GenBank/DDBJ whole genome shotgun (WGS) entry which is preliminary data.</text>
</comment>
<proteinExistence type="predicted"/>
<keyword evidence="4" id="KW-1185">Reference proteome</keyword>
<evidence type="ECO:0000313" key="4">
    <source>
        <dbReference type="Proteomes" id="UP000292695"/>
    </source>
</evidence>
<dbReference type="Gene3D" id="3.10.450.50">
    <property type="match status" value="1"/>
</dbReference>
<reference evidence="3 4" key="1">
    <citation type="submission" date="2019-02" db="EMBL/GenBank/DDBJ databases">
        <title>Kribbella capetownensis sp. nov. and Kribbella speibonae sp. nov., isolated from soil.</title>
        <authorList>
            <person name="Curtis S.M."/>
            <person name="Norton I."/>
            <person name="Everest G.J."/>
            <person name="Meyers P.R."/>
        </authorList>
    </citation>
    <scope>NUCLEOTIDE SEQUENCE [LARGE SCALE GENOMIC DNA]</scope>
    <source>
        <strain evidence="3 4">DSM 27082</strain>
    </source>
</reference>
<dbReference type="RefSeq" id="WP_131286593.1">
    <property type="nucleotide sequence ID" value="NZ_SJKA01000003.1"/>
</dbReference>
<dbReference type="Pfam" id="PF12680">
    <property type="entry name" value="SnoaL_2"/>
    <property type="match status" value="1"/>
</dbReference>
<dbReference type="InterPro" id="IPR016040">
    <property type="entry name" value="NAD(P)-bd_dom"/>
</dbReference>
<evidence type="ECO:0000313" key="3">
    <source>
        <dbReference type="EMBL" id="TCC37139.1"/>
    </source>
</evidence>
<dbReference type="PANTHER" id="PTHR43162">
    <property type="match status" value="1"/>
</dbReference>
<dbReference type="SUPFAM" id="SSF54427">
    <property type="entry name" value="NTF2-like"/>
    <property type="match status" value="1"/>
</dbReference>
<evidence type="ECO:0000259" key="2">
    <source>
        <dbReference type="Pfam" id="PF13460"/>
    </source>
</evidence>
<sequence length="401" mass="43242">MTTILVTGATGRVGRHVVDGLRAAGVTVRALVRTPDLAGFPPDVQLIQGDLYDAAAVRRAAADVDAAFLLWPSFSAEGAADVVSELPRRVVYLSSLSAPSGGVWADVEELLRDKDWTFVRPGGFAVNAQGWASEFRTGDVVRVASPEAGRSLIHERDIAAVAVLALLNDRHIGQIYDLTGPEVLTQAEQIQTIARAVGKEMRVEALSDAEARQAMLDLGADPVLAESSVAYWASLVDNPEPVTTTVTELTGRPALTFAEWADEHADEFRVLSAAEVAQRYVDALSTGRLDQALALSAPEVVRVAPLETGGEEIEVKGADAILENARRLNTDIEYLDVGIVGPLLLDNHFAVRFTFDQLDVRTGTRSHTTKLSLCTVESGQITREEVFYYTPPQLLRSSAID</sequence>